<dbReference type="Proteomes" id="UP000469670">
    <property type="component" value="Unassembled WGS sequence"/>
</dbReference>
<gene>
    <name evidence="1" type="ORF">G3I50_34880</name>
</gene>
<protein>
    <submittedName>
        <fullName evidence="1">Uncharacterized protein</fullName>
    </submittedName>
</protein>
<name>A0A7K3S7D1_9ACTN</name>
<dbReference type="EMBL" id="JAAGMP010001539">
    <property type="protein sequence ID" value="NEC23400.1"/>
    <property type="molecule type" value="Genomic_DNA"/>
</dbReference>
<accession>A0A7K3S7D1</accession>
<organism evidence="1 2">
    <name type="scientific">Streptomyces parvus</name>
    <dbReference type="NCBI Taxonomy" id="66428"/>
    <lineage>
        <taxon>Bacteria</taxon>
        <taxon>Bacillati</taxon>
        <taxon>Actinomycetota</taxon>
        <taxon>Actinomycetes</taxon>
        <taxon>Kitasatosporales</taxon>
        <taxon>Streptomycetaceae</taxon>
        <taxon>Streptomyces</taxon>
    </lineage>
</organism>
<dbReference type="AlphaFoldDB" id="A0A7K3S7D1"/>
<reference evidence="1 2" key="1">
    <citation type="submission" date="2020-01" db="EMBL/GenBank/DDBJ databases">
        <title>Insect and environment-associated Actinomycetes.</title>
        <authorList>
            <person name="Currrie C."/>
            <person name="Chevrette M."/>
            <person name="Carlson C."/>
            <person name="Stubbendieck R."/>
            <person name="Wendt-Pienkowski E."/>
        </authorList>
    </citation>
    <scope>NUCLEOTIDE SEQUENCE [LARGE SCALE GENOMIC DNA]</scope>
    <source>
        <strain evidence="1 2">SID7590</strain>
    </source>
</reference>
<comment type="caution">
    <text evidence="1">The sequence shown here is derived from an EMBL/GenBank/DDBJ whole genome shotgun (WGS) entry which is preliminary data.</text>
</comment>
<proteinExistence type="predicted"/>
<evidence type="ECO:0000313" key="2">
    <source>
        <dbReference type="Proteomes" id="UP000469670"/>
    </source>
</evidence>
<feature type="non-terminal residue" evidence="1">
    <location>
        <position position="1"/>
    </location>
</feature>
<evidence type="ECO:0000313" key="1">
    <source>
        <dbReference type="EMBL" id="NEC23400.1"/>
    </source>
</evidence>
<dbReference type="Gene3D" id="1.20.200.10">
    <property type="entry name" value="Fumarase/aspartase (Central domain)"/>
    <property type="match status" value="1"/>
</dbReference>
<sequence>TRAVHALIRAHAPYADRDRRMDQDIAAVARLISDGSLARAAGAADEREPHAAAS</sequence>